<proteinExistence type="predicted"/>
<sequence length="125" mass="13616">MKNLMRSSIAAICVIVLLSAFVMPSAIVEWERTTADFGTIKKGEPVSEKFFFTNKSDQPITIIKTKTSCGCTVTEHTKSEIAPGEKGYVKAQYNAAKVGAFTKTVQVFTSADENPFTLTIKGVVE</sequence>
<accession>A0A937DIM9</accession>
<evidence type="ECO:0000313" key="2">
    <source>
        <dbReference type="Proteomes" id="UP000642920"/>
    </source>
</evidence>
<evidence type="ECO:0000313" key="1">
    <source>
        <dbReference type="EMBL" id="MBL0763969.1"/>
    </source>
</evidence>
<dbReference type="Pfam" id="PF07610">
    <property type="entry name" value="DUF1573"/>
    <property type="match status" value="1"/>
</dbReference>
<reference evidence="1" key="1">
    <citation type="submission" date="2021-01" db="EMBL/GenBank/DDBJ databases">
        <title>Marivirga sp. nov., isolated from intertidal surface sediments.</title>
        <authorList>
            <person name="Zhang M."/>
        </authorList>
    </citation>
    <scope>NUCLEOTIDE SEQUENCE</scope>
    <source>
        <strain evidence="1">SM1354</strain>
    </source>
</reference>
<name>A0A937DIM9_9BACT</name>
<dbReference type="RefSeq" id="WP_201917104.1">
    <property type="nucleotide sequence ID" value="NZ_JAERQG010000001.1"/>
</dbReference>
<organism evidence="1 2">
    <name type="scientific">Marivirga atlantica</name>
    <dbReference type="NCBI Taxonomy" id="1548457"/>
    <lineage>
        <taxon>Bacteria</taxon>
        <taxon>Pseudomonadati</taxon>
        <taxon>Bacteroidota</taxon>
        <taxon>Cytophagia</taxon>
        <taxon>Cytophagales</taxon>
        <taxon>Marivirgaceae</taxon>
        <taxon>Marivirga</taxon>
    </lineage>
</organism>
<protein>
    <submittedName>
        <fullName evidence="1">DUF1573 domain-containing protein</fullName>
    </submittedName>
</protein>
<dbReference type="Gene3D" id="2.60.40.10">
    <property type="entry name" value="Immunoglobulins"/>
    <property type="match status" value="1"/>
</dbReference>
<gene>
    <name evidence="1" type="ORF">JKP34_01820</name>
</gene>
<dbReference type="EMBL" id="JAERQG010000001">
    <property type="protein sequence ID" value="MBL0763969.1"/>
    <property type="molecule type" value="Genomic_DNA"/>
</dbReference>
<dbReference type="Proteomes" id="UP000642920">
    <property type="component" value="Unassembled WGS sequence"/>
</dbReference>
<keyword evidence="2" id="KW-1185">Reference proteome</keyword>
<dbReference type="InterPro" id="IPR011467">
    <property type="entry name" value="DUF1573"/>
</dbReference>
<dbReference type="AlphaFoldDB" id="A0A937DIM9"/>
<dbReference type="InterPro" id="IPR013783">
    <property type="entry name" value="Ig-like_fold"/>
</dbReference>
<dbReference type="PANTHER" id="PTHR37833:SF1">
    <property type="entry name" value="SIGNAL PEPTIDE PROTEIN"/>
    <property type="match status" value="1"/>
</dbReference>
<dbReference type="PANTHER" id="PTHR37833">
    <property type="entry name" value="LIPOPROTEIN-RELATED"/>
    <property type="match status" value="1"/>
</dbReference>
<comment type="caution">
    <text evidence="1">The sequence shown here is derived from an EMBL/GenBank/DDBJ whole genome shotgun (WGS) entry which is preliminary data.</text>
</comment>